<keyword evidence="3" id="KW-1185">Reference proteome</keyword>
<dbReference type="PANTHER" id="PTHR33428:SF14">
    <property type="entry name" value="CARBOXYLESTERASE TYPE B DOMAIN-CONTAINING PROTEIN"/>
    <property type="match status" value="1"/>
</dbReference>
<keyword evidence="1" id="KW-1133">Transmembrane helix</keyword>
<dbReference type="Gene3D" id="3.40.50.1820">
    <property type="entry name" value="alpha/beta hydrolase"/>
    <property type="match status" value="1"/>
</dbReference>
<keyword evidence="1" id="KW-0812">Transmembrane</keyword>
<comment type="caution">
    <text evidence="2">The sequence shown here is derived from an EMBL/GenBank/DDBJ whole genome shotgun (WGS) entry which is preliminary data.</text>
</comment>
<feature type="transmembrane region" description="Helical" evidence="1">
    <location>
        <begin position="128"/>
        <end position="152"/>
    </location>
</feature>
<feature type="transmembrane region" description="Helical" evidence="1">
    <location>
        <begin position="158"/>
        <end position="178"/>
    </location>
</feature>
<dbReference type="GO" id="GO:0016787">
    <property type="term" value="F:hydrolase activity"/>
    <property type="evidence" value="ECO:0007669"/>
    <property type="project" value="UniProtKB-KW"/>
</dbReference>
<dbReference type="Pfam" id="PF07224">
    <property type="entry name" value="Chlorophyllase"/>
    <property type="match status" value="1"/>
</dbReference>
<gene>
    <name evidence="2" type="ORF">ACFOZ8_09490</name>
</gene>
<feature type="transmembrane region" description="Helical" evidence="1">
    <location>
        <begin position="43"/>
        <end position="61"/>
    </location>
</feature>
<evidence type="ECO:0000256" key="1">
    <source>
        <dbReference type="SAM" id="Phobius"/>
    </source>
</evidence>
<evidence type="ECO:0000313" key="3">
    <source>
        <dbReference type="Proteomes" id="UP001595715"/>
    </source>
</evidence>
<reference evidence="3" key="1">
    <citation type="journal article" date="2019" name="Int. J. Syst. Evol. Microbiol.">
        <title>The Global Catalogue of Microorganisms (GCM) 10K type strain sequencing project: providing services to taxonomists for standard genome sequencing and annotation.</title>
        <authorList>
            <consortium name="The Broad Institute Genomics Platform"/>
            <consortium name="The Broad Institute Genome Sequencing Center for Infectious Disease"/>
            <person name="Wu L."/>
            <person name="Ma J."/>
        </authorList>
    </citation>
    <scope>NUCLEOTIDE SEQUENCE [LARGE SCALE GENOMIC DNA]</scope>
    <source>
        <strain evidence="3">IBRC-M 10987</strain>
    </source>
</reference>
<sequence length="782" mass="86262">MNLPLEELPLSQPRPRRLRRFGQWLLNRALHTFQYDTLFWRRALFGLWGVYASALIVTAFGMTTGLGMMADMLIALFLGVLAMSLASIASAFVLTLAYVPVPRLFVSGLLYTGGAVTFILYHADMGMFVSLMCGAIASGAGAAAGLLFAVMASDRLAWRGKAATLGTVFVLAAALTLWQQGGIRPNQMGDADQADSAADSADAGADGATAVAAGVDGSAPLPLASDNPASPGAYRVKTFTYGSGTDRNRTEYRSGADLITETVDASAYIKKWPDIREWFWGFDEKALPVNGRVWMPEGEGQFPLVLIVHGNHLAEQFSDGGYAYLGELLASRGFITVSVDENFLNYSVWGGIPSQDFKVRAWMLLKHLQQIGAFSKQIGNPFAGHVDFGQVVLMGHSRGGQAAPMAADWTRWFKDDKSLTDMGEYRIQSVVAIAPTDKAIDKTTAVLKDVNYLTIQGALDGDVNDFYGDRQYGRVSFSNTAAAGFRFKSSIYIGEANHSRFNTDWGAMDDSLPGGLFLDRSGMMDADDQREIARVYISAFLEATIHGKNEYRPLFQDYRYGSVWLPQATYFNRYESSSFIAAGTFDEDRDKTKLLRQNTAEAQGLKWTEEEAKDRQRHNRGTRGVVLEWDEGRGGSYTVTFSDDFRRQLAASRSLDSFVFSFANLERDLRQEDETAIVPLPDIEVELTHRGGASVTRPLSVFMPVLQPVRSTFTIASWMEERIKDEKYKEETEPVFQSYRLPLSSFEVNGVSYAASELASVTFRFQGGPGKVMLDDIGFDAQ</sequence>
<keyword evidence="1" id="KW-0472">Membrane</keyword>
<dbReference type="SUPFAM" id="SSF53474">
    <property type="entry name" value="alpha/beta-Hydrolases"/>
    <property type="match status" value="1"/>
</dbReference>
<name>A0ABV8K222_9BACL</name>
<feature type="transmembrane region" description="Helical" evidence="1">
    <location>
        <begin position="73"/>
        <end position="98"/>
    </location>
</feature>
<dbReference type="Proteomes" id="UP001595715">
    <property type="component" value="Unassembled WGS sequence"/>
</dbReference>
<dbReference type="RefSeq" id="WP_377718561.1">
    <property type="nucleotide sequence ID" value="NZ_JBHSAM010000020.1"/>
</dbReference>
<dbReference type="EMBL" id="JBHSAM010000020">
    <property type="protein sequence ID" value="MFC4099892.1"/>
    <property type="molecule type" value="Genomic_DNA"/>
</dbReference>
<evidence type="ECO:0000313" key="2">
    <source>
        <dbReference type="EMBL" id="MFC4099892.1"/>
    </source>
</evidence>
<dbReference type="InterPro" id="IPR017395">
    <property type="entry name" value="Chlorophyllase-like"/>
</dbReference>
<proteinExistence type="predicted"/>
<feature type="transmembrane region" description="Helical" evidence="1">
    <location>
        <begin position="104"/>
        <end position="121"/>
    </location>
</feature>
<dbReference type="InterPro" id="IPR029058">
    <property type="entry name" value="AB_hydrolase_fold"/>
</dbReference>
<organism evidence="2 3">
    <name type="scientific">Paenibacillus xanthanilyticus</name>
    <dbReference type="NCBI Taxonomy" id="1783531"/>
    <lineage>
        <taxon>Bacteria</taxon>
        <taxon>Bacillati</taxon>
        <taxon>Bacillota</taxon>
        <taxon>Bacilli</taxon>
        <taxon>Bacillales</taxon>
        <taxon>Paenibacillaceae</taxon>
        <taxon>Paenibacillus</taxon>
    </lineage>
</organism>
<keyword evidence="2" id="KW-0378">Hydrolase</keyword>
<protein>
    <submittedName>
        <fullName evidence="2">Alpha/beta hydrolase</fullName>
    </submittedName>
</protein>
<accession>A0ABV8K222</accession>
<dbReference type="PANTHER" id="PTHR33428">
    <property type="entry name" value="CHLOROPHYLLASE-2, CHLOROPLASTIC"/>
    <property type="match status" value="1"/>
</dbReference>